<evidence type="ECO:0008006" key="3">
    <source>
        <dbReference type="Google" id="ProtNLM"/>
    </source>
</evidence>
<accession>A0ABP7VDA9</accession>
<comment type="caution">
    <text evidence="1">The sequence shown here is derived from an EMBL/GenBank/DDBJ whole genome shotgun (WGS) entry which is preliminary data.</text>
</comment>
<gene>
    <name evidence="1" type="ORF">GCM10022214_18470</name>
</gene>
<protein>
    <recommendedName>
        <fullName evidence="3">DUF3558 domain-containing protein</fullName>
    </recommendedName>
</protein>
<reference evidence="2" key="1">
    <citation type="journal article" date="2019" name="Int. J. Syst. Evol. Microbiol.">
        <title>The Global Catalogue of Microorganisms (GCM) 10K type strain sequencing project: providing services to taxonomists for standard genome sequencing and annotation.</title>
        <authorList>
            <consortium name="The Broad Institute Genomics Platform"/>
            <consortium name="The Broad Institute Genome Sequencing Center for Infectious Disease"/>
            <person name="Wu L."/>
            <person name="Ma J."/>
        </authorList>
    </citation>
    <scope>NUCLEOTIDE SEQUENCE [LARGE SCALE GENOMIC DNA]</scope>
    <source>
        <strain evidence="2">JCM 16702</strain>
    </source>
</reference>
<dbReference type="EMBL" id="BAAAZG010000007">
    <property type="protein sequence ID" value="GAA4064801.1"/>
    <property type="molecule type" value="Genomic_DNA"/>
</dbReference>
<keyword evidence="2" id="KW-1185">Reference proteome</keyword>
<sequence length="153" mass="16942">MSDRAPYICELVPEVEFRRVTGITGTLKPAGGGDPADNYLCLAHAAGRSAPLGLQWDLEDAEKIVRQQERGYAERSSYLLPSELGKGFASPAAGSPRPNYVIAMFRCGDERPWLSIDFAPVVRGRDAVQDMFAFMRIAQKRFGQIHKCEPRPS</sequence>
<evidence type="ECO:0000313" key="1">
    <source>
        <dbReference type="EMBL" id="GAA4064801.1"/>
    </source>
</evidence>
<proteinExistence type="predicted"/>
<name>A0ABP7VDA9_9ACTN</name>
<dbReference type="Proteomes" id="UP001500683">
    <property type="component" value="Unassembled WGS sequence"/>
</dbReference>
<organism evidence="1 2">
    <name type="scientific">Actinomadura miaoliensis</name>
    <dbReference type="NCBI Taxonomy" id="430685"/>
    <lineage>
        <taxon>Bacteria</taxon>
        <taxon>Bacillati</taxon>
        <taxon>Actinomycetota</taxon>
        <taxon>Actinomycetes</taxon>
        <taxon>Streptosporangiales</taxon>
        <taxon>Thermomonosporaceae</taxon>
        <taxon>Actinomadura</taxon>
    </lineage>
</organism>
<evidence type="ECO:0000313" key="2">
    <source>
        <dbReference type="Proteomes" id="UP001500683"/>
    </source>
</evidence>